<accession>A0A1E2URJ2</accession>
<reference evidence="1 2" key="1">
    <citation type="submission" date="2016-03" db="EMBL/GenBank/DDBJ databases">
        <title>Chemosynthetic sulphur-oxidizing symbionts of marine invertebrate animals are capable of nitrogen fixation.</title>
        <authorList>
            <person name="Petersen J.M."/>
            <person name="Kemper A."/>
            <person name="Gruber-Vodicka H."/>
            <person name="Cardini U."/>
            <person name="Geest Mvander."/>
            <person name="Kleiner M."/>
            <person name="Bulgheresi S."/>
            <person name="Fussmann M."/>
            <person name="Herbold C."/>
            <person name="Seah B.K.B."/>
            <person name="Antony C.Paul."/>
            <person name="Liu D."/>
            <person name="Belitz A."/>
            <person name="Weber M."/>
        </authorList>
    </citation>
    <scope>NUCLEOTIDE SEQUENCE [LARGE SCALE GENOMIC DNA]</scope>
    <source>
        <strain evidence="1">G_D</strain>
    </source>
</reference>
<dbReference type="STRING" id="1818881.A3196_11705"/>
<proteinExistence type="predicted"/>
<sequence>MGKYQFHKVRLRISNRSSRQTGLNNLKKLAYLVFGLYLLCISRTAVSLSDFSIRTDNLSSDEWSAEGIHLNLHQTAEGLGLQLTLSEFNHQALVGSVKGIDFRCAEVQQVNHSYFCPQGYLSIAESPYGGQQANVELNYIDSEHIEIKLDGLIIAQGGVSFDLKITKPNWQLNLNGSELNFDKLRALLPREVVPQSWDVSASISVKAKLSGSTSTLQQADVSVEIKQLNYADEEGLQVAEDGSGKVHIQTEKRNRGWFGSARLLLDQGQYYSDPYYIDLTDAPLHLKLKGDWITALNQLQLKQADLQWLPTVDLKGSAQIDLTELAVQRANIQFGTDHLDQLYQTVIQPMVIGSMADELEITGGIEGEIELVDGEVVRFRSELKSIDVDDLRGVFALNDLHGLLAWSNREIAQTSQFNVKTGHLYQIPHGPLSVNLQALPNGISLLKPLDIQLLGGHITIDRLEAKNLFQGSPEWETGAEVINLSLEELSTAFDWPTLSGELNGKLPRMHYLDESLDFDGALQVDVFGGQVKVEELKIKQPLSRVPELFASADMNGLDLEQITRTFSFGHIEGGLEGWINGLHLLNWEPVAFQAQFNSPEDDDLPHRISQRAVDNLTSIGNGMGGSLQNTFLGIFKEFRYNRIELQANLDGDLAELGGIDHPNGGYYLVKGAGLPRIDVIARNRRVAWKTLVERLKNIRVEGMKVQ</sequence>
<keyword evidence="2" id="KW-1185">Reference proteome</keyword>
<gene>
    <name evidence="1" type="ORF">A3196_11705</name>
</gene>
<comment type="caution">
    <text evidence="1">The sequence shown here is derived from an EMBL/GenBank/DDBJ whole genome shotgun (WGS) entry which is preliminary data.</text>
</comment>
<evidence type="ECO:0008006" key="3">
    <source>
        <dbReference type="Google" id="ProtNLM"/>
    </source>
</evidence>
<protein>
    <recommendedName>
        <fullName evidence="3">Dicarboxylate transport domain-containing protein</fullName>
    </recommendedName>
</protein>
<name>A0A1E2URJ2_9GAMM</name>
<evidence type="ECO:0000313" key="2">
    <source>
        <dbReference type="Proteomes" id="UP000094849"/>
    </source>
</evidence>
<evidence type="ECO:0000313" key="1">
    <source>
        <dbReference type="EMBL" id="ODB97366.1"/>
    </source>
</evidence>
<organism evidence="1 2">
    <name type="scientific">Candidatus Thiodiazotropha endoloripes</name>
    <dbReference type="NCBI Taxonomy" id="1818881"/>
    <lineage>
        <taxon>Bacteria</taxon>
        <taxon>Pseudomonadati</taxon>
        <taxon>Pseudomonadota</taxon>
        <taxon>Gammaproteobacteria</taxon>
        <taxon>Chromatiales</taxon>
        <taxon>Sedimenticolaceae</taxon>
        <taxon>Candidatus Thiodiazotropha</taxon>
    </lineage>
</organism>
<dbReference type="Proteomes" id="UP000094849">
    <property type="component" value="Unassembled WGS sequence"/>
</dbReference>
<dbReference type="EMBL" id="LVJZ01000003">
    <property type="protein sequence ID" value="ODB97366.1"/>
    <property type="molecule type" value="Genomic_DNA"/>
</dbReference>
<dbReference type="AlphaFoldDB" id="A0A1E2URJ2"/>